<protein>
    <recommendedName>
        <fullName evidence="6">CopC domain-containing protein</fullName>
    </recommendedName>
</protein>
<feature type="compositionally biased region" description="Low complexity" evidence="1">
    <location>
        <begin position="137"/>
        <end position="153"/>
    </location>
</feature>
<evidence type="ECO:0000256" key="1">
    <source>
        <dbReference type="SAM" id="MobiDB-lite"/>
    </source>
</evidence>
<dbReference type="EMBL" id="RJKN01000007">
    <property type="protein sequence ID" value="ROP27122.1"/>
    <property type="molecule type" value="Genomic_DNA"/>
</dbReference>
<keyword evidence="5" id="KW-1185">Reference proteome</keyword>
<organism evidence="4 5">
    <name type="scientific">Pseudokineococcus lusitanus</name>
    <dbReference type="NCBI Taxonomy" id="763993"/>
    <lineage>
        <taxon>Bacteria</taxon>
        <taxon>Bacillati</taxon>
        <taxon>Actinomycetota</taxon>
        <taxon>Actinomycetes</taxon>
        <taxon>Kineosporiales</taxon>
        <taxon>Kineosporiaceae</taxon>
        <taxon>Pseudokineococcus</taxon>
    </lineage>
</organism>
<keyword evidence="2" id="KW-0812">Transmembrane</keyword>
<feature type="transmembrane region" description="Helical" evidence="2">
    <location>
        <begin position="185"/>
        <end position="205"/>
    </location>
</feature>
<dbReference type="Proteomes" id="UP000276232">
    <property type="component" value="Unassembled WGS sequence"/>
</dbReference>
<sequence length="213" mass="21043">MTASAPTRRPARALVVLLGVLAVLLGGAMPASAHGGPIDVDVADDGTGALTLVATWREDGHMVGPEVDFTGTATGPDGRVVEGIDFALQAEGEGFRVSTTQLAAGDWEVALQAAGGSDQSWDVPVTSGGPPEPTASPTPAAAATATPSPGAPTVTDETTLRATRTAEPAEPAAATTDGTSAGPGAGVVALVGGIVVIGVVALLLVRARRRRTP</sequence>
<keyword evidence="2" id="KW-1133">Transmembrane helix</keyword>
<gene>
    <name evidence="4" type="ORF">EDC03_2645</name>
</gene>
<evidence type="ECO:0000256" key="3">
    <source>
        <dbReference type="SAM" id="SignalP"/>
    </source>
</evidence>
<feature type="chain" id="PRO_5018076409" description="CopC domain-containing protein" evidence="3">
    <location>
        <begin position="34"/>
        <end position="213"/>
    </location>
</feature>
<feature type="signal peptide" evidence="3">
    <location>
        <begin position="1"/>
        <end position="33"/>
    </location>
</feature>
<feature type="region of interest" description="Disordered" evidence="1">
    <location>
        <begin position="114"/>
        <end position="157"/>
    </location>
</feature>
<dbReference type="AlphaFoldDB" id="A0A3N1GA60"/>
<reference evidence="4 5" key="1">
    <citation type="journal article" date="2015" name="Stand. Genomic Sci.">
        <title>Genomic Encyclopedia of Bacterial and Archaeal Type Strains, Phase III: the genomes of soil and plant-associated and newly described type strains.</title>
        <authorList>
            <person name="Whitman W.B."/>
            <person name="Woyke T."/>
            <person name="Klenk H.P."/>
            <person name="Zhou Y."/>
            <person name="Lilburn T.G."/>
            <person name="Beck B.J."/>
            <person name="De Vos P."/>
            <person name="Vandamme P."/>
            <person name="Eisen J.A."/>
            <person name="Garrity G."/>
            <person name="Hugenholtz P."/>
            <person name="Kyrpides N.C."/>
        </authorList>
    </citation>
    <scope>NUCLEOTIDE SEQUENCE [LARGE SCALE GENOMIC DNA]</scope>
    <source>
        <strain evidence="4 5">CECT 7306</strain>
    </source>
</reference>
<proteinExistence type="predicted"/>
<accession>A0A3N1GA60</accession>
<keyword evidence="3" id="KW-0732">Signal</keyword>
<evidence type="ECO:0000256" key="2">
    <source>
        <dbReference type="SAM" id="Phobius"/>
    </source>
</evidence>
<comment type="caution">
    <text evidence="4">The sequence shown here is derived from an EMBL/GenBank/DDBJ whole genome shotgun (WGS) entry which is preliminary data.</text>
</comment>
<name>A0A3N1GA60_9ACTN</name>
<dbReference type="InParanoid" id="A0A3N1GA60"/>
<evidence type="ECO:0000313" key="4">
    <source>
        <dbReference type="EMBL" id="ROP27122.1"/>
    </source>
</evidence>
<dbReference type="OrthoDB" id="4258031at2"/>
<keyword evidence="2" id="KW-0472">Membrane</keyword>
<dbReference type="RefSeq" id="WP_123380729.1">
    <property type="nucleotide sequence ID" value="NZ_RJKN01000007.1"/>
</dbReference>
<evidence type="ECO:0000313" key="5">
    <source>
        <dbReference type="Proteomes" id="UP000276232"/>
    </source>
</evidence>
<evidence type="ECO:0008006" key="6">
    <source>
        <dbReference type="Google" id="ProtNLM"/>
    </source>
</evidence>